<organism evidence="1">
    <name type="scientific">Medicago truncatula</name>
    <name type="common">Barrel medic</name>
    <name type="synonym">Medicago tribuloides</name>
    <dbReference type="NCBI Taxonomy" id="3880"/>
    <lineage>
        <taxon>Eukaryota</taxon>
        <taxon>Viridiplantae</taxon>
        <taxon>Streptophyta</taxon>
        <taxon>Embryophyta</taxon>
        <taxon>Tracheophyta</taxon>
        <taxon>Spermatophyta</taxon>
        <taxon>Magnoliopsida</taxon>
        <taxon>eudicotyledons</taxon>
        <taxon>Gunneridae</taxon>
        <taxon>Pentapetalae</taxon>
        <taxon>rosids</taxon>
        <taxon>fabids</taxon>
        <taxon>Fabales</taxon>
        <taxon>Fabaceae</taxon>
        <taxon>Papilionoideae</taxon>
        <taxon>50 kb inversion clade</taxon>
        <taxon>NPAAA clade</taxon>
        <taxon>Hologalegina</taxon>
        <taxon>IRL clade</taxon>
        <taxon>Trifolieae</taxon>
        <taxon>Medicago</taxon>
    </lineage>
</organism>
<sequence>MNPIYHSNQESKYDFSRPPRFYLSLVNQTCRKFHRTQVQASLQIQASLQS</sequence>
<accession>I3SZI1</accession>
<reference evidence="1" key="1">
    <citation type="submission" date="2012-05" db="EMBL/GenBank/DDBJ databases">
        <authorList>
            <person name="Krishnakumar V."/>
            <person name="Cheung F."/>
            <person name="Xiao Y."/>
            <person name="Chan A."/>
            <person name="Moskal W.A."/>
            <person name="Town C.D."/>
        </authorList>
    </citation>
    <scope>NUCLEOTIDE SEQUENCE</scope>
</reference>
<evidence type="ECO:0000313" key="1">
    <source>
        <dbReference type="EMBL" id="AFK45673.1"/>
    </source>
</evidence>
<protein>
    <submittedName>
        <fullName evidence="1">Uncharacterized protein</fullName>
    </submittedName>
</protein>
<dbReference type="EMBL" id="BT145879">
    <property type="protein sequence ID" value="AFK45673.1"/>
    <property type="molecule type" value="mRNA"/>
</dbReference>
<dbReference type="AlphaFoldDB" id="I3SZI1"/>
<name>I3SZI1_MEDTR</name>
<proteinExistence type="evidence at transcript level"/>